<protein>
    <submittedName>
        <fullName evidence="3">Lipocalin family protein</fullName>
    </submittedName>
</protein>
<dbReference type="RefSeq" id="WP_191784941.1">
    <property type="nucleotide sequence ID" value="NZ_JACSQV010000027.1"/>
</dbReference>
<feature type="signal peptide" evidence="2">
    <location>
        <begin position="1"/>
        <end position="27"/>
    </location>
</feature>
<evidence type="ECO:0000256" key="2">
    <source>
        <dbReference type="SAM" id="SignalP"/>
    </source>
</evidence>
<feature type="compositionally biased region" description="Low complexity" evidence="1">
    <location>
        <begin position="33"/>
        <end position="47"/>
    </location>
</feature>
<evidence type="ECO:0000256" key="1">
    <source>
        <dbReference type="SAM" id="MobiDB-lite"/>
    </source>
</evidence>
<feature type="region of interest" description="Disordered" evidence="1">
    <location>
        <begin position="27"/>
        <end position="56"/>
    </location>
</feature>
<keyword evidence="2" id="KW-0732">Signal</keyword>
<evidence type="ECO:0000313" key="4">
    <source>
        <dbReference type="Proteomes" id="UP000604241"/>
    </source>
</evidence>
<proteinExistence type="predicted"/>
<keyword evidence="4" id="KW-1185">Reference proteome</keyword>
<feature type="chain" id="PRO_5045518609" evidence="2">
    <location>
        <begin position="28"/>
        <end position="224"/>
    </location>
</feature>
<accession>A0ABR8QIN1</accession>
<evidence type="ECO:0000313" key="3">
    <source>
        <dbReference type="EMBL" id="MBD7920295.1"/>
    </source>
</evidence>
<name>A0ABR8QIN1_9CELL</name>
<dbReference type="Proteomes" id="UP000604241">
    <property type="component" value="Unassembled WGS sequence"/>
</dbReference>
<dbReference type="PROSITE" id="PS51257">
    <property type="entry name" value="PROKAR_LIPOPROTEIN"/>
    <property type="match status" value="1"/>
</dbReference>
<organism evidence="3 4">
    <name type="scientific">Cellulomonas avistercoris</name>
    <dbReference type="NCBI Taxonomy" id="2762242"/>
    <lineage>
        <taxon>Bacteria</taxon>
        <taxon>Bacillati</taxon>
        <taxon>Actinomycetota</taxon>
        <taxon>Actinomycetes</taxon>
        <taxon>Micrococcales</taxon>
        <taxon>Cellulomonadaceae</taxon>
        <taxon>Cellulomonas</taxon>
    </lineage>
</organism>
<comment type="caution">
    <text evidence="3">The sequence shown here is derived from an EMBL/GenBank/DDBJ whole genome shotgun (WGS) entry which is preliminary data.</text>
</comment>
<sequence length="224" mass="22890">MRRRHTALAASAVAVLLLSACTGDADAGRDEATAGTTSPPSATATSDPADDEPVAGGVTQECLLGTWRLDLAAMQDDLRETFEAADDDQGAVEVTVDGTATYEFADGGTFTADVDSSSAMTMSADGSELTSTSRSTGDLTGRWTLAGDQLTISDIDSSGLDVTTTGTLDGEELDVPEGSADDAIEALPPTASTATCSASTLTLVTSLQADESSDPVTMTYTLRR</sequence>
<dbReference type="EMBL" id="JACSQV010000027">
    <property type="protein sequence ID" value="MBD7920295.1"/>
    <property type="molecule type" value="Genomic_DNA"/>
</dbReference>
<gene>
    <name evidence="3" type="ORF">H9657_18645</name>
</gene>
<reference evidence="3 4" key="1">
    <citation type="submission" date="2020-08" db="EMBL/GenBank/DDBJ databases">
        <title>A Genomic Blueprint of the Chicken Gut Microbiome.</title>
        <authorList>
            <person name="Gilroy R."/>
            <person name="Ravi A."/>
            <person name="Getino M."/>
            <person name="Pursley I."/>
            <person name="Horton D.L."/>
            <person name="Alikhan N.-F."/>
            <person name="Baker D."/>
            <person name="Gharbi K."/>
            <person name="Hall N."/>
            <person name="Watson M."/>
            <person name="Adriaenssens E.M."/>
            <person name="Foster-Nyarko E."/>
            <person name="Jarju S."/>
            <person name="Secka A."/>
            <person name="Antonio M."/>
            <person name="Oren A."/>
            <person name="Chaudhuri R."/>
            <person name="La Ragione R.M."/>
            <person name="Hildebrand F."/>
            <person name="Pallen M.J."/>
        </authorList>
    </citation>
    <scope>NUCLEOTIDE SEQUENCE [LARGE SCALE GENOMIC DNA]</scope>
    <source>
        <strain evidence="3 4">Sa3CUA2</strain>
    </source>
</reference>